<evidence type="ECO:0000256" key="1">
    <source>
        <dbReference type="SAM" id="MobiDB-lite"/>
    </source>
</evidence>
<keyword evidence="3" id="KW-1185">Reference proteome</keyword>
<sequence length="188" mass="20954">MAYRSDYNYGSGYTTSYSSSYYGYQVAVIFAIVIAGVLLFGICAAIIYFGFVKGMRMNKKQRRTGDGTTSKPASILRVPTTTYTSLRSEKPPFPHQQPSGTYVPSLETPILQSSMHTQPAYTSPPPIYAVQPYNLQAQKQPFQNSYARSEDVNDNMSQRQDFPSSKGITGRENVIPEEYAHSFHTSAV</sequence>
<reference evidence="4" key="1">
    <citation type="submission" date="2022-11" db="UniProtKB">
        <authorList>
            <consortium name="WormBaseParasite"/>
        </authorList>
    </citation>
    <scope>IDENTIFICATION</scope>
</reference>
<accession>A0A915PXH2</accession>
<feature type="compositionally biased region" description="Polar residues" evidence="1">
    <location>
        <begin position="154"/>
        <end position="167"/>
    </location>
</feature>
<dbReference type="AlphaFoldDB" id="A0A915PXH2"/>
<proteinExistence type="predicted"/>
<keyword evidence="2" id="KW-0812">Transmembrane</keyword>
<keyword evidence="2" id="KW-1133">Transmembrane helix</keyword>
<evidence type="ECO:0000313" key="3">
    <source>
        <dbReference type="Proteomes" id="UP000887581"/>
    </source>
</evidence>
<dbReference type="WBParaSite" id="sdigi.contig56.g3124.t1">
    <property type="protein sequence ID" value="sdigi.contig56.g3124.t1"/>
    <property type="gene ID" value="sdigi.contig56.g3124"/>
</dbReference>
<protein>
    <submittedName>
        <fullName evidence="4">Uncharacterized protein</fullName>
    </submittedName>
</protein>
<evidence type="ECO:0000313" key="4">
    <source>
        <dbReference type="WBParaSite" id="sdigi.contig56.g3124.t1"/>
    </source>
</evidence>
<feature type="region of interest" description="Disordered" evidence="1">
    <location>
        <begin position="145"/>
        <end position="188"/>
    </location>
</feature>
<name>A0A915PXH2_9BILA</name>
<keyword evidence="2" id="KW-0472">Membrane</keyword>
<dbReference type="Proteomes" id="UP000887581">
    <property type="component" value="Unplaced"/>
</dbReference>
<feature type="transmembrane region" description="Helical" evidence="2">
    <location>
        <begin position="26"/>
        <end position="52"/>
    </location>
</feature>
<evidence type="ECO:0000256" key="2">
    <source>
        <dbReference type="SAM" id="Phobius"/>
    </source>
</evidence>
<organism evidence="3 4">
    <name type="scientific">Setaria digitata</name>
    <dbReference type="NCBI Taxonomy" id="48799"/>
    <lineage>
        <taxon>Eukaryota</taxon>
        <taxon>Metazoa</taxon>
        <taxon>Ecdysozoa</taxon>
        <taxon>Nematoda</taxon>
        <taxon>Chromadorea</taxon>
        <taxon>Rhabditida</taxon>
        <taxon>Spirurina</taxon>
        <taxon>Spiruromorpha</taxon>
        <taxon>Filarioidea</taxon>
        <taxon>Setariidae</taxon>
        <taxon>Setaria</taxon>
    </lineage>
</organism>